<dbReference type="FunFam" id="1.10.10.2150:FF:000001">
    <property type="entry name" value="Ribosomal RNA-processing protein 8"/>
    <property type="match status" value="1"/>
</dbReference>
<name>A0AAX4PNA6_9CHLO</name>
<evidence type="ECO:0000256" key="9">
    <source>
        <dbReference type="SAM" id="MobiDB-lite"/>
    </source>
</evidence>
<protein>
    <recommendedName>
        <fullName evidence="8">Ribosomal RNA-processing protein 8</fullName>
        <ecNumber evidence="8">2.1.1.-</ecNumber>
    </recommendedName>
</protein>
<evidence type="ECO:0000256" key="5">
    <source>
        <dbReference type="ARBA" id="ARBA00022679"/>
    </source>
</evidence>
<evidence type="ECO:0000256" key="7">
    <source>
        <dbReference type="ARBA" id="ARBA00023242"/>
    </source>
</evidence>
<evidence type="ECO:0000256" key="2">
    <source>
        <dbReference type="ARBA" id="ARBA00006301"/>
    </source>
</evidence>
<comment type="function">
    <text evidence="8">Probable methyltransferase required to silence rDNA.</text>
</comment>
<dbReference type="PANTHER" id="PTHR12787:SF0">
    <property type="entry name" value="RIBOSOMAL RNA-PROCESSING PROTEIN 8"/>
    <property type="match status" value="1"/>
</dbReference>
<dbReference type="Proteomes" id="UP001472866">
    <property type="component" value="Chromosome 19"/>
</dbReference>
<dbReference type="AlphaFoldDB" id="A0AAX4PNA6"/>
<evidence type="ECO:0000313" key="10">
    <source>
        <dbReference type="EMBL" id="WZN67341.1"/>
    </source>
</evidence>
<sequence>MEVGSSEEDEERERERERKLKLKKRERNTNHQREKRKKTKLLKNLAKKLLLEVPAFDDDGLGQHRGVGAAERVAAMPESIAVMADEGTDGGVAKAKKKKGKRKREAGEVQEKDMAAAAAAPGPANAPRRTSTSLLDKMRSRLQGSQFRWLNERLYTCSGDQAYRMMQKDAKMFDNYHSGFQLQTEHWPVRPVDAAIAFVERRKVAGSTLTVADFGCGDAELAAHFSKAGGEKVVCHSFDLVSRKASVVACNMADVPLDSSSCDIAIFCLALMGCDYPLFLREARRCLRSKGLLWIAEVRSRYSKVKGGDTRKSDFVKAVCTALDCKLLEHDNTNKMFVTYVFQTRGGGEGKEKGLPDKDFVAKWPKLSSCVYKKR</sequence>
<evidence type="ECO:0000256" key="6">
    <source>
        <dbReference type="ARBA" id="ARBA00022691"/>
    </source>
</evidence>
<keyword evidence="6 8" id="KW-0949">S-adenosyl-L-methionine</keyword>
<feature type="region of interest" description="Disordered" evidence="9">
    <location>
        <begin position="1"/>
        <end position="40"/>
    </location>
</feature>
<comment type="subcellular location">
    <subcellularLocation>
        <location evidence="1 8">Nucleus</location>
        <location evidence="1 8">Nucleolus</location>
    </subcellularLocation>
</comment>
<feature type="region of interest" description="Disordered" evidence="9">
    <location>
        <begin position="90"/>
        <end position="131"/>
    </location>
</feature>
<evidence type="ECO:0000256" key="8">
    <source>
        <dbReference type="RuleBase" id="RU365074"/>
    </source>
</evidence>
<keyword evidence="7 8" id="KW-0539">Nucleus</keyword>
<keyword evidence="5 8" id="KW-0808">Transferase</keyword>
<keyword evidence="3 8" id="KW-0698">rRNA processing</keyword>
<dbReference type="GO" id="GO:0005730">
    <property type="term" value="C:nucleolus"/>
    <property type="evidence" value="ECO:0007669"/>
    <property type="project" value="UniProtKB-SubCell"/>
</dbReference>
<reference evidence="10 11" key="1">
    <citation type="submission" date="2024-03" db="EMBL/GenBank/DDBJ databases">
        <title>Complete genome sequence of the green alga Chloropicon roscoffensis RCC1871.</title>
        <authorList>
            <person name="Lemieux C."/>
            <person name="Pombert J.-F."/>
            <person name="Otis C."/>
            <person name="Turmel M."/>
        </authorList>
    </citation>
    <scope>NUCLEOTIDE SEQUENCE [LARGE SCALE GENOMIC DNA]</scope>
    <source>
        <strain evidence="10 11">RCC1871</strain>
    </source>
</reference>
<dbReference type="InterPro" id="IPR007823">
    <property type="entry name" value="RRP8"/>
</dbReference>
<keyword evidence="11" id="KW-1185">Reference proteome</keyword>
<dbReference type="PANTHER" id="PTHR12787">
    <property type="entry name" value="RIBOSOMAL RNA-PROCESSING PROTEIN 8"/>
    <property type="match status" value="1"/>
</dbReference>
<dbReference type="Gene3D" id="1.10.10.2150">
    <property type="entry name" value="Ribosomal RNA-processing protein 8, N-terminal domain"/>
    <property type="match status" value="1"/>
</dbReference>
<feature type="compositionally biased region" description="Basic residues" evidence="9">
    <location>
        <begin position="94"/>
        <end position="104"/>
    </location>
</feature>
<comment type="similarity">
    <text evidence="2 8">Belongs to the methyltransferase superfamily. RRP8 family.</text>
</comment>
<dbReference type="Gene3D" id="3.40.50.150">
    <property type="entry name" value="Vaccinia Virus protein VP39"/>
    <property type="match status" value="1"/>
</dbReference>
<dbReference type="GO" id="GO:0008168">
    <property type="term" value="F:methyltransferase activity"/>
    <property type="evidence" value="ECO:0007669"/>
    <property type="project" value="UniProtKB-KW"/>
</dbReference>
<feature type="compositionally biased region" description="Low complexity" evidence="9">
    <location>
        <begin position="115"/>
        <end position="127"/>
    </location>
</feature>
<dbReference type="Pfam" id="PF05148">
    <property type="entry name" value="Methyltransf_8"/>
    <property type="match status" value="1"/>
</dbReference>
<dbReference type="CDD" id="cd02440">
    <property type="entry name" value="AdoMet_MTases"/>
    <property type="match status" value="1"/>
</dbReference>
<dbReference type="InterPro" id="IPR029063">
    <property type="entry name" value="SAM-dependent_MTases_sf"/>
</dbReference>
<dbReference type="InterPro" id="IPR042036">
    <property type="entry name" value="RRP8_N"/>
</dbReference>
<dbReference type="GO" id="GO:0032259">
    <property type="term" value="P:methylation"/>
    <property type="evidence" value="ECO:0007669"/>
    <property type="project" value="UniProtKB-KW"/>
</dbReference>
<evidence type="ECO:0000256" key="3">
    <source>
        <dbReference type="ARBA" id="ARBA00022552"/>
    </source>
</evidence>
<dbReference type="EMBL" id="CP151519">
    <property type="protein sequence ID" value="WZN67341.1"/>
    <property type="molecule type" value="Genomic_DNA"/>
</dbReference>
<evidence type="ECO:0000256" key="1">
    <source>
        <dbReference type="ARBA" id="ARBA00004604"/>
    </source>
</evidence>
<dbReference type="EC" id="2.1.1.-" evidence="8"/>
<feature type="compositionally biased region" description="Basic and acidic residues" evidence="9">
    <location>
        <begin position="105"/>
        <end position="114"/>
    </location>
</feature>
<accession>A0AAX4PNA6</accession>
<evidence type="ECO:0000256" key="4">
    <source>
        <dbReference type="ARBA" id="ARBA00022603"/>
    </source>
</evidence>
<feature type="compositionally biased region" description="Acidic residues" evidence="9">
    <location>
        <begin position="1"/>
        <end position="12"/>
    </location>
</feature>
<keyword evidence="4 8" id="KW-0489">Methyltransferase</keyword>
<gene>
    <name evidence="10" type="ORF">HKI87_19g89160</name>
</gene>
<proteinExistence type="inferred from homology"/>
<evidence type="ECO:0000313" key="11">
    <source>
        <dbReference type="Proteomes" id="UP001472866"/>
    </source>
</evidence>
<dbReference type="GO" id="GO:0006364">
    <property type="term" value="P:rRNA processing"/>
    <property type="evidence" value="ECO:0007669"/>
    <property type="project" value="UniProtKB-UniRule"/>
</dbReference>
<organism evidence="10 11">
    <name type="scientific">Chloropicon roscoffensis</name>
    <dbReference type="NCBI Taxonomy" id="1461544"/>
    <lineage>
        <taxon>Eukaryota</taxon>
        <taxon>Viridiplantae</taxon>
        <taxon>Chlorophyta</taxon>
        <taxon>Chloropicophyceae</taxon>
        <taxon>Chloropicales</taxon>
        <taxon>Chloropicaceae</taxon>
        <taxon>Chloropicon</taxon>
    </lineage>
</organism>
<dbReference type="SUPFAM" id="SSF53335">
    <property type="entry name" value="S-adenosyl-L-methionine-dependent methyltransferases"/>
    <property type="match status" value="1"/>
</dbReference>